<evidence type="ECO:0000256" key="1">
    <source>
        <dbReference type="SAM" id="MobiDB-lite"/>
    </source>
</evidence>
<protein>
    <submittedName>
        <fullName evidence="2">Uncharacterized protein</fullName>
    </submittedName>
</protein>
<accession>A0ABP0CEB8</accession>
<keyword evidence="3" id="KW-1185">Reference proteome</keyword>
<dbReference type="Proteomes" id="UP001642405">
    <property type="component" value="Unassembled WGS sequence"/>
</dbReference>
<evidence type="ECO:0000313" key="2">
    <source>
        <dbReference type="EMBL" id="CAK7229445.1"/>
    </source>
</evidence>
<sequence>MKAFKLKPTGTGSTSKSHASDASRSQSLTSTTSTSLSSASSAVSSSFAHAKHAASAAWSACKQGTRTTLQRGSWTLHRGQQQHKAAQARRFFRLGRGQKSHYHSLDEDYCHNTYNYNNNYNNDGDDDDDGMDIFSGRPFRSRLDAGTSHTPGHRCDVHCDSHSNSDLANGPLAARFVLTPQHAASSYLATATARHMYFAADEGESDDDEWWRD</sequence>
<gene>
    <name evidence="2" type="ORF">SCUCBS95973_007224</name>
</gene>
<dbReference type="EMBL" id="CAWUHB010000049">
    <property type="protein sequence ID" value="CAK7229445.1"/>
    <property type="molecule type" value="Genomic_DNA"/>
</dbReference>
<feature type="region of interest" description="Disordered" evidence="1">
    <location>
        <begin position="1"/>
        <end position="35"/>
    </location>
</feature>
<organism evidence="2 3">
    <name type="scientific">Sporothrix curviconia</name>
    <dbReference type="NCBI Taxonomy" id="1260050"/>
    <lineage>
        <taxon>Eukaryota</taxon>
        <taxon>Fungi</taxon>
        <taxon>Dikarya</taxon>
        <taxon>Ascomycota</taxon>
        <taxon>Pezizomycotina</taxon>
        <taxon>Sordariomycetes</taxon>
        <taxon>Sordariomycetidae</taxon>
        <taxon>Ophiostomatales</taxon>
        <taxon>Ophiostomataceae</taxon>
        <taxon>Sporothrix</taxon>
    </lineage>
</organism>
<reference evidence="2 3" key="1">
    <citation type="submission" date="2024-01" db="EMBL/GenBank/DDBJ databases">
        <authorList>
            <person name="Allen C."/>
            <person name="Tagirdzhanova G."/>
        </authorList>
    </citation>
    <scope>NUCLEOTIDE SEQUENCE [LARGE SCALE GENOMIC DNA]</scope>
</reference>
<name>A0ABP0CEB8_9PEZI</name>
<evidence type="ECO:0000313" key="3">
    <source>
        <dbReference type="Proteomes" id="UP001642405"/>
    </source>
</evidence>
<feature type="compositionally biased region" description="Low complexity" evidence="1">
    <location>
        <begin position="22"/>
        <end position="35"/>
    </location>
</feature>
<proteinExistence type="predicted"/>
<comment type="caution">
    <text evidence="2">The sequence shown here is derived from an EMBL/GenBank/DDBJ whole genome shotgun (WGS) entry which is preliminary data.</text>
</comment>